<proteinExistence type="predicted"/>
<name>A0A1I1M3F1_9SPHI</name>
<dbReference type="EMBL" id="FOLL01000028">
    <property type="protein sequence ID" value="SFC79939.1"/>
    <property type="molecule type" value="Genomic_DNA"/>
</dbReference>
<dbReference type="STRING" id="623281.SAMN05421747_12818"/>
<dbReference type="GO" id="GO:0043130">
    <property type="term" value="F:ubiquitin binding"/>
    <property type="evidence" value="ECO:0007669"/>
    <property type="project" value="TreeGrafter"/>
</dbReference>
<dbReference type="Pfam" id="PF18676">
    <property type="entry name" value="MBG_2"/>
    <property type="match status" value="1"/>
</dbReference>
<feature type="domain" description="MBG" evidence="4">
    <location>
        <begin position="1345"/>
        <end position="1418"/>
    </location>
</feature>
<sequence length="1682" mass="176025">MQLFTRLTTTVCCFAGLLFAMHTSLLAHSPAVKSGDPYHGTGYTYLGDAADVGNFRYSATDATGSEGAPVIQPDDNNILYVDIGKKGVEGHTATGSSWANAVPELRDALEFAQSWNAEADGQLKIWVAGGKYNPASDETDREASFRLVNGVELYGGFAGDEPADYDLSLRDFETNRTILSGDIDNNDAQEIITDPATQIQGNNSYHVVYADGVDSTALLDGFTITGGQANGGGYYSYGGGMYNNNGSSPELRNVFISGNTASWDGGGMFNYNNSSPVLTNATISGNTASSGGGMYNANSSSPVLTNVTISGNTASWGGGGGMFNYNNSSPVLTNATISGNTASQDGGGMYNLSSSPVLTNVTITGNKTSGIVAGIFVNGSSTLHLNNSIVFDNTKSDGSVDNLYAPEGNEMYIQRSLLQGNPTDWTWDTDWTGTDGGENVVTAENPFSDPANGDYRLKAGSPAINAGSNQLYSDAGGDLANDTDLAGNPRVYNFAGGGIIDLGAYEYQDEPPIAIQPDANNILYVDIGKKDVAGHTATGSSWDNAIPELADALQWAGENGERFTAENPLQIWVAKGVYQPEPGRAFSMVQNVQIYGGFSGTEDSGFERSQRDFQTNETILEGNGNRVITNENNGLTAASVLDGFTIRGGRSTGNGGGIYNKDVSPLYTNLVIRNNNADIHGGGLYIDGGHPVLTRSVIENNNAGFLGGGAYISTHDLTLINVEIRRNTAGTFGGGLHNFGKRLKLVNVSITENSSGNTGRPNGGGGIYNGGDQFLGVNLTLAGNTNEGNPSGIHLEAFDDMTFSVWNSIVADPATQATNGTQVSGDVQHSIWQGNYYGEEGAATVPVEMDRLFRNSEQHDYQLQPNSPAINAGSNQLYSDAGGDLENDTDVAGNPRIVGGTVDLGAYESAFEDIVSLAGLQPIAVSHGTAWGDIEGLPASVTATLSDGTEAAVALADTAQWTLVSAPTAAGDGYNGTVAGDYVFSAPLALPDPNGGNWFSNSKGLAAAVTVTVGKGTPVWSVTLGDEPMAEGDTLLRTYGDVQLLEVDIQLWDGDSSQDISFTVNNGEGLLDMTQFPQVSATGVGEVQVEVTFGGTDNFVAATATYALRIQPRAITVEAEPAEKVYGDDDPALNVRLSEGSNPLAFQDAIGDVVGTVSRTAGEDAGSYAIHIGRDGSKSGLYDISFDEGNEAFTIRKATAVLSLGGLQHVYDGSAKPATVATVPEGLGGSVRVTYNGSPEPPVHAGEYEVEAVLEHANYAADAVTGTLVIEEADLTGITFADGRFTYDGTAHSIYVSGAPEGASVSYEGNGRTDAGTYTVTARVSLANHKDLVLTAELVIDKATAVLSLGGLQHVYDGSAKPATVATVPEGLGGSVRVTYNGSPEPPIHAGEYEVVAALEHANYVADAETGTLVISRARRSIIFPALPEKTYGDTDFAPGATASTGEAVIYRSSDPSVAEITPGGLIRIVGAGTAEITATVAEHPDYMNRPEIRRTLTVHKAAQRITLSAPSEVGRDAGSVPVTATSTSGLSVSLSVDDPEVATLEGNTLRIHRLGTVRITGTQPGDGNHAPAEPVTVTVRVVDPASDFPVRVSKAVSPNGDGINEYLIIEAVKDHPENKVTIFNRNGTVVYEARGYNNGTVAFRGIGTGRNHVPAGTYFYVAEVKVNGKWVYDKGWFVLRY</sequence>
<feature type="chain" id="PRO_5011498220" evidence="2">
    <location>
        <begin position="28"/>
        <end position="1682"/>
    </location>
</feature>
<dbReference type="InterPro" id="IPR008964">
    <property type="entry name" value="Invasin/intimin_cell_adhesion"/>
</dbReference>
<gene>
    <name evidence="5" type="ORF">SAMN05421747_12818</name>
</gene>
<dbReference type="SUPFAM" id="SSF49373">
    <property type="entry name" value="Invasin/intimin cell-adhesion fragments"/>
    <property type="match status" value="1"/>
</dbReference>
<feature type="compositionally biased region" description="Polar residues" evidence="1">
    <location>
        <begin position="864"/>
        <end position="878"/>
    </location>
</feature>
<dbReference type="Proteomes" id="UP000199577">
    <property type="component" value="Unassembled WGS sequence"/>
</dbReference>
<dbReference type="PANTHER" id="PTHR19862">
    <property type="entry name" value="WD REPEAT-CONTAINING PROTEIN 48"/>
    <property type="match status" value="1"/>
</dbReference>
<feature type="domain" description="MBG" evidence="4">
    <location>
        <begin position="1278"/>
        <end position="1344"/>
    </location>
</feature>
<dbReference type="Gene3D" id="2.60.40.1080">
    <property type="match status" value="1"/>
</dbReference>
<dbReference type="Pfam" id="PF13585">
    <property type="entry name" value="CHU_C"/>
    <property type="match status" value="1"/>
</dbReference>
<dbReference type="InterPro" id="IPR011050">
    <property type="entry name" value="Pectin_lyase_fold/virulence"/>
</dbReference>
<evidence type="ECO:0000259" key="4">
    <source>
        <dbReference type="Pfam" id="PF18887"/>
    </source>
</evidence>
<evidence type="ECO:0000256" key="1">
    <source>
        <dbReference type="SAM" id="MobiDB-lite"/>
    </source>
</evidence>
<dbReference type="InterPro" id="IPR006626">
    <property type="entry name" value="PbH1"/>
</dbReference>
<feature type="domain" description="MBG" evidence="3">
    <location>
        <begin position="1115"/>
        <end position="1190"/>
    </location>
</feature>
<dbReference type="SMART" id="SM00710">
    <property type="entry name" value="PbH1"/>
    <property type="match status" value="9"/>
</dbReference>
<dbReference type="InterPro" id="IPR043772">
    <property type="entry name" value="MBG_3"/>
</dbReference>
<evidence type="ECO:0000256" key="2">
    <source>
        <dbReference type="SAM" id="SignalP"/>
    </source>
</evidence>
<feature type="domain" description="MBG" evidence="4">
    <location>
        <begin position="1200"/>
        <end position="1273"/>
    </location>
</feature>
<protein>
    <submittedName>
        <fullName evidence="5">Gliding motility-associated C-terminal domain-containing protein</fullName>
    </submittedName>
</protein>
<dbReference type="PANTHER" id="PTHR19862:SF14">
    <property type="entry name" value="WD REPEAT-CONTAINING PROTEIN 48"/>
    <property type="match status" value="1"/>
</dbReference>
<evidence type="ECO:0000259" key="3">
    <source>
        <dbReference type="Pfam" id="PF18676"/>
    </source>
</evidence>
<keyword evidence="2" id="KW-0732">Signal</keyword>
<dbReference type="NCBIfam" id="NF041518">
    <property type="entry name" value="choice_anch_Q"/>
    <property type="match status" value="2"/>
</dbReference>
<dbReference type="InterPro" id="IPR059226">
    <property type="entry name" value="Choice_anch_Q_dom"/>
</dbReference>
<dbReference type="Gene3D" id="2.160.20.10">
    <property type="entry name" value="Single-stranded right-handed beta-helix, Pectin lyase-like"/>
    <property type="match status" value="2"/>
</dbReference>
<keyword evidence="6" id="KW-1185">Reference proteome</keyword>
<dbReference type="InterPro" id="IPR012334">
    <property type="entry name" value="Pectin_lyas_fold"/>
</dbReference>
<feature type="signal peptide" evidence="2">
    <location>
        <begin position="1"/>
        <end position="27"/>
    </location>
</feature>
<organism evidence="5 6">
    <name type="scientific">Parapedobacter composti</name>
    <dbReference type="NCBI Taxonomy" id="623281"/>
    <lineage>
        <taxon>Bacteria</taxon>
        <taxon>Pseudomonadati</taxon>
        <taxon>Bacteroidota</taxon>
        <taxon>Sphingobacteriia</taxon>
        <taxon>Sphingobacteriales</taxon>
        <taxon>Sphingobacteriaceae</taxon>
        <taxon>Parapedobacter</taxon>
    </lineage>
</organism>
<dbReference type="Pfam" id="PF18887">
    <property type="entry name" value="MBG_3"/>
    <property type="match status" value="3"/>
</dbReference>
<accession>A0A1I1M3F1</accession>
<dbReference type="OrthoDB" id="714414at2"/>
<evidence type="ECO:0000313" key="5">
    <source>
        <dbReference type="EMBL" id="SFC79939.1"/>
    </source>
</evidence>
<dbReference type="SUPFAM" id="SSF51126">
    <property type="entry name" value="Pectin lyase-like"/>
    <property type="match status" value="2"/>
</dbReference>
<dbReference type="InterPro" id="IPR041286">
    <property type="entry name" value="MBG_2"/>
</dbReference>
<reference evidence="6" key="1">
    <citation type="submission" date="2016-10" db="EMBL/GenBank/DDBJ databases">
        <authorList>
            <person name="Varghese N."/>
            <person name="Submissions S."/>
        </authorList>
    </citation>
    <scope>NUCLEOTIDE SEQUENCE [LARGE SCALE GENOMIC DNA]</scope>
    <source>
        <strain evidence="6">DSM 22900</strain>
    </source>
</reference>
<dbReference type="GO" id="GO:0000724">
    <property type="term" value="P:double-strand break repair via homologous recombination"/>
    <property type="evidence" value="ECO:0007669"/>
    <property type="project" value="TreeGrafter"/>
</dbReference>
<dbReference type="InterPro" id="IPR051246">
    <property type="entry name" value="WDR48"/>
</dbReference>
<evidence type="ECO:0000313" key="6">
    <source>
        <dbReference type="Proteomes" id="UP000199577"/>
    </source>
</evidence>
<feature type="region of interest" description="Disordered" evidence="1">
    <location>
        <begin position="864"/>
        <end position="884"/>
    </location>
</feature>